<evidence type="ECO:0000313" key="2">
    <source>
        <dbReference type="Proteomes" id="UP001732700"/>
    </source>
</evidence>
<dbReference type="EnsemblPlants" id="AVESA.00010b.r2.5DG0939760.1">
    <property type="protein sequence ID" value="AVESA.00010b.r2.5DG0939760.1.CDS.1"/>
    <property type="gene ID" value="AVESA.00010b.r2.5DG0939760"/>
</dbReference>
<proteinExistence type="predicted"/>
<evidence type="ECO:0000313" key="1">
    <source>
        <dbReference type="EnsemblPlants" id="AVESA.00010b.r2.5DG0939760.1.CDS.1"/>
    </source>
</evidence>
<reference evidence="1" key="2">
    <citation type="submission" date="2025-09" db="UniProtKB">
        <authorList>
            <consortium name="EnsemblPlants"/>
        </authorList>
    </citation>
    <scope>IDENTIFICATION</scope>
</reference>
<dbReference type="Proteomes" id="UP001732700">
    <property type="component" value="Chromosome 5D"/>
</dbReference>
<accession>A0ACD5YAG6</accession>
<reference evidence="1" key="1">
    <citation type="submission" date="2021-05" db="EMBL/GenBank/DDBJ databases">
        <authorList>
            <person name="Scholz U."/>
            <person name="Mascher M."/>
            <person name="Fiebig A."/>
        </authorList>
    </citation>
    <scope>NUCLEOTIDE SEQUENCE [LARGE SCALE GENOMIC DNA]</scope>
</reference>
<organism evidence="1 2">
    <name type="scientific">Avena sativa</name>
    <name type="common">Oat</name>
    <dbReference type="NCBI Taxonomy" id="4498"/>
    <lineage>
        <taxon>Eukaryota</taxon>
        <taxon>Viridiplantae</taxon>
        <taxon>Streptophyta</taxon>
        <taxon>Embryophyta</taxon>
        <taxon>Tracheophyta</taxon>
        <taxon>Spermatophyta</taxon>
        <taxon>Magnoliopsida</taxon>
        <taxon>Liliopsida</taxon>
        <taxon>Poales</taxon>
        <taxon>Poaceae</taxon>
        <taxon>BOP clade</taxon>
        <taxon>Pooideae</taxon>
        <taxon>Poodae</taxon>
        <taxon>Poeae</taxon>
        <taxon>Poeae Chloroplast Group 1 (Aveneae type)</taxon>
        <taxon>Aveninae</taxon>
        <taxon>Avena</taxon>
    </lineage>
</organism>
<name>A0ACD5YAG6_AVESA</name>
<sequence length="674" mass="77225">MAGGPLGLWNHGSMQILVLLSLALQFVLFVFAGIRRREDAPVRRFLLWLAYLMADSTAVYALGHLSFTTTVQEHQLVTFWAPFLLLHLGGPDNITAYALQDNLLWLRHLQILVVQVLGAAYVLKKNIPSDNLLRIASFLMFAAGVVKYAERTWALKCGTLESIGVSVKTQPPAIHNHFHPQDEVLEEEFHVRRAHSLFHICKRAIVDSSVIEKDAVEGHEEYTTKMMDRVELWALMEIELSLMYDIMYTKAAVAHTLPGYLVRAVSPFTAAASLVLFQFAGKKGYDRADVAITYVLLGGAVFMETTSLLNALGSSWTFAFLSTTTWRWLRYAALCNGRWDRLRRAVVSLQHLVKGGGSSSWYKRRRWSYNIGQYNMLHFCTRPAGTPFSSPLLGRLAKRFGPNEWWNRKHFSGSTKLPVFIRYSISNYMQRLYTKGQFNTGLLRKKWGEDPLYRHGLYQEGSILKDSLGVEFQEGIIIWHIGTEVFLAKSDRAKAEDAADRVQAIRVLSDYMMFLLVDRPYMLPGQPQKRLYQRICDKLVIMRAAANPNKYHHLHHHARIKNMFRLHDGPDSRKYRVAEREELANNLYDQYENREFSHIAPRLTHVARLAKELLEKESDGMIDTLDLVLEVWMDIIVYAGNKCSRNSHAQKLNSGGEMTTILWLMAEHLYQASL</sequence>
<protein>
    <submittedName>
        <fullName evidence="1">Uncharacterized protein</fullName>
    </submittedName>
</protein>
<keyword evidence="2" id="KW-1185">Reference proteome</keyword>